<dbReference type="PANTHER" id="PTHR43132:SF6">
    <property type="entry name" value="HTH-TYPE TRANSCRIPTIONAL REPRESSOR CZRA"/>
    <property type="match status" value="1"/>
</dbReference>
<evidence type="ECO:0000256" key="3">
    <source>
        <dbReference type="ARBA" id="ARBA00023163"/>
    </source>
</evidence>
<dbReference type="SMART" id="SM00418">
    <property type="entry name" value="HTH_ARSR"/>
    <property type="match status" value="1"/>
</dbReference>
<sequence length="120" mass="14202">MKKDIFACEEIKIHEDSIKRIQESMLSQEQYQQLSTLFKMFSDPTRLKILSILFKEEACVCDIAYLLDMTHSAVSHQLSLLRQNRLIRYRRSGKNVYYSLDDDHIQMIYDAGLSHILEKE</sequence>
<dbReference type="InterPro" id="IPR011991">
    <property type="entry name" value="ArsR-like_HTH"/>
</dbReference>
<evidence type="ECO:0000256" key="2">
    <source>
        <dbReference type="ARBA" id="ARBA00023125"/>
    </source>
</evidence>
<dbReference type="PROSITE" id="PS50987">
    <property type="entry name" value="HTH_ARSR_2"/>
    <property type="match status" value="1"/>
</dbReference>
<dbReference type="Proteomes" id="UP000464754">
    <property type="component" value="Chromosome"/>
</dbReference>
<dbReference type="PANTHER" id="PTHR43132">
    <property type="entry name" value="ARSENICAL RESISTANCE OPERON REPRESSOR ARSR-RELATED"/>
    <property type="match status" value="1"/>
</dbReference>
<dbReference type="InterPro" id="IPR018334">
    <property type="entry name" value="ArsR_HTH"/>
</dbReference>
<reference evidence="7" key="1">
    <citation type="submission" date="2019-05" db="EMBL/GenBank/DDBJ databases">
        <title>Complete genome sequencing of Absiella argi strain JCM 30884.</title>
        <authorList>
            <person name="Sakamoto M."/>
            <person name="Murakami T."/>
            <person name="Mori H."/>
        </authorList>
    </citation>
    <scope>NUCLEOTIDE SEQUENCE [LARGE SCALE GENOMIC DNA]</scope>
    <source>
        <strain evidence="7">JCM 30884</strain>
    </source>
</reference>
<dbReference type="InterPro" id="IPR036390">
    <property type="entry name" value="WH_DNA-bd_sf"/>
</dbReference>
<name>A0A6N4TLT5_9FIRM</name>
<dbReference type="GO" id="GO:0003677">
    <property type="term" value="F:DNA binding"/>
    <property type="evidence" value="ECO:0007669"/>
    <property type="project" value="UniProtKB-KW"/>
</dbReference>
<dbReference type="Pfam" id="PF01022">
    <property type="entry name" value="HTH_5"/>
    <property type="match status" value="1"/>
</dbReference>
<dbReference type="KEGG" id="aarg:Aargi30884_29330"/>
<proteinExistence type="predicted"/>
<dbReference type="InterPro" id="IPR036388">
    <property type="entry name" value="WH-like_DNA-bd_sf"/>
</dbReference>
<keyword evidence="2" id="KW-0238">DNA-binding</keyword>
<dbReference type="InterPro" id="IPR001845">
    <property type="entry name" value="HTH_ArsR_DNA-bd_dom"/>
</dbReference>
<dbReference type="GO" id="GO:0003700">
    <property type="term" value="F:DNA-binding transcription factor activity"/>
    <property type="evidence" value="ECO:0007669"/>
    <property type="project" value="InterPro"/>
</dbReference>
<dbReference type="AlphaFoldDB" id="A0A6N4TLT5"/>
<accession>A0A6N4TLT5</accession>
<dbReference type="InterPro" id="IPR051011">
    <property type="entry name" value="Metal_resp_trans_reg"/>
</dbReference>
<evidence type="ECO:0000313" key="6">
    <source>
        <dbReference type="EMBL" id="BBK24030.1"/>
    </source>
</evidence>
<evidence type="ECO:0000256" key="4">
    <source>
        <dbReference type="ARBA" id="ARBA00043263"/>
    </source>
</evidence>
<protein>
    <submittedName>
        <fullName evidence="6">Transcriptional regulator</fullName>
    </submittedName>
</protein>
<organism evidence="6 7">
    <name type="scientific">Amedibacterium intestinale</name>
    <dbReference type="NCBI Taxonomy" id="2583452"/>
    <lineage>
        <taxon>Bacteria</taxon>
        <taxon>Bacillati</taxon>
        <taxon>Bacillota</taxon>
        <taxon>Erysipelotrichia</taxon>
        <taxon>Erysipelotrichales</taxon>
        <taxon>Erysipelotrichaceae</taxon>
        <taxon>Amedibacterium</taxon>
    </lineage>
</organism>
<dbReference type="EMBL" id="AP019695">
    <property type="protein sequence ID" value="BBK24030.1"/>
    <property type="molecule type" value="Genomic_DNA"/>
</dbReference>
<keyword evidence="3" id="KW-0804">Transcription</keyword>
<keyword evidence="1" id="KW-0805">Transcription regulation</keyword>
<dbReference type="CDD" id="cd00090">
    <property type="entry name" value="HTH_ARSR"/>
    <property type="match status" value="1"/>
</dbReference>
<keyword evidence="4" id="KW-0105">Cadmium resistance</keyword>
<dbReference type="PROSITE" id="PS00846">
    <property type="entry name" value="HTH_ARSR_1"/>
    <property type="match status" value="1"/>
</dbReference>
<evidence type="ECO:0000256" key="1">
    <source>
        <dbReference type="ARBA" id="ARBA00023015"/>
    </source>
</evidence>
<evidence type="ECO:0000313" key="7">
    <source>
        <dbReference type="Proteomes" id="UP000464754"/>
    </source>
</evidence>
<dbReference type="GO" id="GO:0046686">
    <property type="term" value="P:response to cadmium ion"/>
    <property type="evidence" value="ECO:0007669"/>
    <property type="project" value="UniProtKB-KW"/>
</dbReference>
<dbReference type="SUPFAM" id="SSF46785">
    <property type="entry name" value="Winged helix' DNA-binding domain"/>
    <property type="match status" value="1"/>
</dbReference>
<feature type="domain" description="HTH arsR-type" evidence="5">
    <location>
        <begin position="26"/>
        <end position="120"/>
    </location>
</feature>
<dbReference type="Gene3D" id="1.10.10.10">
    <property type="entry name" value="Winged helix-like DNA-binding domain superfamily/Winged helix DNA-binding domain"/>
    <property type="match status" value="1"/>
</dbReference>
<dbReference type="NCBIfam" id="NF033788">
    <property type="entry name" value="HTH_metalloreg"/>
    <property type="match status" value="1"/>
</dbReference>
<gene>
    <name evidence="6" type="ORF">Aargi30884_29330</name>
</gene>
<evidence type="ECO:0000259" key="5">
    <source>
        <dbReference type="PROSITE" id="PS50987"/>
    </source>
</evidence>
<keyword evidence="7" id="KW-1185">Reference proteome</keyword>
<dbReference type="RefSeq" id="WP_115714397.1">
    <property type="nucleotide sequence ID" value="NZ_AP019695.1"/>
</dbReference>
<dbReference type="PRINTS" id="PR00778">
    <property type="entry name" value="HTHARSR"/>
</dbReference>